<gene>
    <name evidence="1" type="ORF">MLD38_011314</name>
</gene>
<accession>A0ACB9R228</accession>
<dbReference type="EMBL" id="CM042883">
    <property type="protein sequence ID" value="KAI4373156.1"/>
    <property type="molecule type" value="Genomic_DNA"/>
</dbReference>
<reference evidence="2" key="1">
    <citation type="journal article" date="2023" name="Front. Plant Sci.">
        <title>Chromosomal-level genome assembly of Melastoma candidum provides insights into trichome evolution.</title>
        <authorList>
            <person name="Zhong Y."/>
            <person name="Wu W."/>
            <person name="Sun C."/>
            <person name="Zou P."/>
            <person name="Liu Y."/>
            <person name="Dai S."/>
            <person name="Zhou R."/>
        </authorList>
    </citation>
    <scope>NUCLEOTIDE SEQUENCE [LARGE SCALE GENOMIC DNA]</scope>
</reference>
<keyword evidence="2" id="KW-1185">Reference proteome</keyword>
<evidence type="ECO:0000313" key="1">
    <source>
        <dbReference type="EMBL" id="KAI4373156.1"/>
    </source>
</evidence>
<name>A0ACB9R228_9MYRT</name>
<organism evidence="1 2">
    <name type="scientific">Melastoma candidum</name>
    <dbReference type="NCBI Taxonomy" id="119954"/>
    <lineage>
        <taxon>Eukaryota</taxon>
        <taxon>Viridiplantae</taxon>
        <taxon>Streptophyta</taxon>
        <taxon>Embryophyta</taxon>
        <taxon>Tracheophyta</taxon>
        <taxon>Spermatophyta</taxon>
        <taxon>Magnoliopsida</taxon>
        <taxon>eudicotyledons</taxon>
        <taxon>Gunneridae</taxon>
        <taxon>Pentapetalae</taxon>
        <taxon>rosids</taxon>
        <taxon>malvids</taxon>
        <taxon>Myrtales</taxon>
        <taxon>Melastomataceae</taxon>
        <taxon>Melastomatoideae</taxon>
        <taxon>Melastomateae</taxon>
        <taxon>Melastoma</taxon>
    </lineage>
</organism>
<sequence length="123" mass="14318">MGHQARQRNFRKDLRIKQWEGRRVGTLAGGSATPFRGLLFEPLWLELDNRRGRAEVGPRREQDREEGRDRDQGQGLARQQQLREGVRKRASEMKEKVINGIKEGGKSYQNQSNFIDWLKASKD</sequence>
<protein>
    <submittedName>
        <fullName evidence="1">Uncharacterized protein</fullName>
    </submittedName>
</protein>
<evidence type="ECO:0000313" key="2">
    <source>
        <dbReference type="Proteomes" id="UP001057402"/>
    </source>
</evidence>
<dbReference type="Proteomes" id="UP001057402">
    <property type="component" value="Chromosome 4"/>
</dbReference>
<comment type="caution">
    <text evidence="1">The sequence shown here is derived from an EMBL/GenBank/DDBJ whole genome shotgun (WGS) entry which is preliminary data.</text>
</comment>
<proteinExistence type="predicted"/>